<dbReference type="AlphaFoldDB" id="A0A1R3I9W6"/>
<comment type="caution">
    <text evidence="2">The sequence shown here is derived from an EMBL/GenBank/DDBJ whole genome shotgun (WGS) entry which is preliminary data.</text>
</comment>
<protein>
    <submittedName>
        <fullName evidence="2">Uncharacterized protein</fullName>
    </submittedName>
</protein>
<dbReference type="Proteomes" id="UP000188268">
    <property type="component" value="Unassembled WGS sequence"/>
</dbReference>
<sequence length="47" mass="5420">MDEDRSRVDGERSQARVDRDRDSFSCQSSRQPTITDRADMVGGVRFQ</sequence>
<feature type="compositionally biased region" description="Polar residues" evidence="1">
    <location>
        <begin position="24"/>
        <end position="34"/>
    </location>
</feature>
<gene>
    <name evidence="2" type="ORF">CCACVL1_13700</name>
</gene>
<organism evidence="2 3">
    <name type="scientific">Corchorus capsularis</name>
    <name type="common">Jute</name>
    <dbReference type="NCBI Taxonomy" id="210143"/>
    <lineage>
        <taxon>Eukaryota</taxon>
        <taxon>Viridiplantae</taxon>
        <taxon>Streptophyta</taxon>
        <taxon>Embryophyta</taxon>
        <taxon>Tracheophyta</taxon>
        <taxon>Spermatophyta</taxon>
        <taxon>Magnoliopsida</taxon>
        <taxon>eudicotyledons</taxon>
        <taxon>Gunneridae</taxon>
        <taxon>Pentapetalae</taxon>
        <taxon>rosids</taxon>
        <taxon>malvids</taxon>
        <taxon>Malvales</taxon>
        <taxon>Malvaceae</taxon>
        <taxon>Grewioideae</taxon>
        <taxon>Apeibeae</taxon>
        <taxon>Corchorus</taxon>
    </lineage>
</organism>
<evidence type="ECO:0000313" key="3">
    <source>
        <dbReference type="Proteomes" id="UP000188268"/>
    </source>
</evidence>
<feature type="compositionally biased region" description="Basic and acidic residues" evidence="1">
    <location>
        <begin position="1"/>
        <end position="23"/>
    </location>
</feature>
<reference evidence="2 3" key="1">
    <citation type="submission" date="2013-09" db="EMBL/GenBank/DDBJ databases">
        <title>Corchorus capsularis genome sequencing.</title>
        <authorList>
            <person name="Alam M."/>
            <person name="Haque M.S."/>
            <person name="Islam M.S."/>
            <person name="Emdad E.M."/>
            <person name="Islam M.M."/>
            <person name="Ahmed B."/>
            <person name="Halim A."/>
            <person name="Hossen Q.M.M."/>
            <person name="Hossain M.Z."/>
            <person name="Ahmed R."/>
            <person name="Khan M.M."/>
            <person name="Islam R."/>
            <person name="Rashid M.M."/>
            <person name="Khan S.A."/>
            <person name="Rahman M.S."/>
            <person name="Alam M."/>
        </authorList>
    </citation>
    <scope>NUCLEOTIDE SEQUENCE [LARGE SCALE GENOMIC DNA]</scope>
    <source>
        <strain evidence="3">cv. CVL-1</strain>
        <tissue evidence="2">Whole seedling</tissue>
    </source>
</reference>
<proteinExistence type="predicted"/>
<name>A0A1R3I9W6_COCAP</name>
<keyword evidence="3" id="KW-1185">Reference proteome</keyword>
<evidence type="ECO:0000313" key="2">
    <source>
        <dbReference type="EMBL" id="OMO79393.1"/>
    </source>
</evidence>
<dbReference type="Gramene" id="OMO79393">
    <property type="protein sequence ID" value="OMO79393"/>
    <property type="gene ID" value="CCACVL1_13700"/>
</dbReference>
<evidence type="ECO:0000256" key="1">
    <source>
        <dbReference type="SAM" id="MobiDB-lite"/>
    </source>
</evidence>
<feature type="region of interest" description="Disordered" evidence="1">
    <location>
        <begin position="1"/>
        <end position="47"/>
    </location>
</feature>
<accession>A0A1R3I9W6</accession>
<dbReference type="EMBL" id="AWWV01010405">
    <property type="protein sequence ID" value="OMO79393.1"/>
    <property type="molecule type" value="Genomic_DNA"/>
</dbReference>